<dbReference type="InterPro" id="IPR045069">
    <property type="entry name" value="MATE_euk"/>
</dbReference>
<feature type="transmembrane region" description="Helical" evidence="6">
    <location>
        <begin position="566"/>
        <end position="585"/>
    </location>
</feature>
<feature type="non-terminal residue" evidence="7">
    <location>
        <position position="586"/>
    </location>
</feature>
<evidence type="ECO:0000256" key="4">
    <source>
        <dbReference type="ARBA" id="ARBA00022989"/>
    </source>
</evidence>
<feature type="transmembrane region" description="Helical" evidence="6">
    <location>
        <begin position="341"/>
        <end position="359"/>
    </location>
</feature>
<evidence type="ECO:0000256" key="3">
    <source>
        <dbReference type="ARBA" id="ARBA00022692"/>
    </source>
</evidence>
<protein>
    <recommendedName>
        <fullName evidence="6">Multidrug and toxin extrusion protein</fullName>
    </recommendedName>
</protein>
<comment type="similarity">
    <text evidence="2 6">Belongs to the multi antimicrobial extrusion (MATE) (TC 2.A.66.1) family.</text>
</comment>
<comment type="caution">
    <text evidence="7">The sequence shown here is derived from an EMBL/GenBank/DDBJ whole genome shotgun (WGS) entry which is preliminary data.</text>
</comment>
<gene>
    <name evidence="7" type="primary">Slc47a1</name>
    <name evidence="7" type="ORF">PANBIA_R00546</name>
</gene>
<sequence length="586" mass="63482">PEENGFGEGRAAGQGSLTPESCQKKRRWIPENFWGDVRQLLVLAGPLILIQLLIFLIHLVSSIFCGHLGKVELASVTLAIAVINVTAISVGYGLTSACDTLISQTYGSKNLLRVGVILQRATIIILLCCFPCWAILLNVEQLMLIIRQDPGVSRLTQHYVNAFLPALPAVFLYNLETRYLQNQMIMWPLVLSGVIGNIINVVANYVLLYVFHLGVMGSAWANTVAQYSQTIFLFLYIIGRKLHVNTWGGWSSECLLEWDSFTSLAIPSMLMMCIEWWTYEIGSFLIGLLSVVELSVQSIIYEVSVVAFMIPLGLGTAASVQVGNALGAGDIEAAKRSSSTSLICTGVFSVIVGSILAATRNVLGYVFTKDKEIIDLVAWVMPIYVVFHLFEALTGACSGVLRGIGKQKFGAILNAVSYYGVGMPLAAVLLFVAKIGVMGLWIAMLACVFILCTCFITYISRLDWEKAAKEAQRRAGVTQLPPPELPSLRAEPSWKDVDVGQAPQPHTYLPARAVLGSVAGIEVQDDVVLTGITKTEGPTYQLELREATSSPATPVVTRQLILRRGLAAAAAVAALALGIAVKLITS</sequence>
<feature type="transmembrane region" description="Helical" evidence="6">
    <location>
        <begin position="299"/>
        <end position="320"/>
    </location>
</feature>
<feature type="transmembrane region" description="Helical" evidence="6">
    <location>
        <begin position="40"/>
        <end position="61"/>
    </location>
</feature>
<dbReference type="Pfam" id="PF01554">
    <property type="entry name" value="MatE"/>
    <property type="match status" value="2"/>
</dbReference>
<name>A0A7K6MB67_PANBI</name>
<keyword evidence="4 6" id="KW-1133">Transmembrane helix</keyword>
<feature type="non-terminal residue" evidence="7">
    <location>
        <position position="1"/>
    </location>
</feature>
<feature type="transmembrane region" description="Helical" evidence="6">
    <location>
        <begin position="187"/>
        <end position="207"/>
    </location>
</feature>
<dbReference type="AlphaFoldDB" id="A0A7K6MB67"/>
<proteinExistence type="inferred from homology"/>
<evidence type="ECO:0000256" key="5">
    <source>
        <dbReference type="ARBA" id="ARBA00023136"/>
    </source>
</evidence>
<accession>A0A7K6MB67</accession>
<dbReference type="CDD" id="cd13132">
    <property type="entry name" value="MATE_eukaryotic"/>
    <property type="match status" value="1"/>
</dbReference>
<feature type="transmembrane region" description="Helical" evidence="6">
    <location>
        <begin position="73"/>
        <end position="95"/>
    </location>
</feature>
<dbReference type="PANTHER" id="PTHR11206">
    <property type="entry name" value="MULTIDRUG RESISTANCE PROTEIN"/>
    <property type="match status" value="1"/>
</dbReference>
<dbReference type="GO" id="GO:1990961">
    <property type="term" value="P:xenobiotic detoxification by transmembrane export across the plasma membrane"/>
    <property type="evidence" value="ECO:0007669"/>
    <property type="project" value="InterPro"/>
</dbReference>
<keyword evidence="3 6" id="KW-0812">Transmembrane</keyword>
<dbReference type="EMBL" id="VZRT01000509">
    <property type="protein sequence ID" value="NWW33925.1"/>
    <property type="molecule type" value="Genomic_DNA"/>
</dbReference>
<keyword evidence="8" id="KW-1185">Reference proteome</keyword>
<keyword evidence="5 6" id="KW-0472">Membrane</keyword>
<reference evidence="7 8" key="1">
    <citation type="submission" date="2019-09" db="EMBL/GenBank/DDBJ databases">
        <title>Bird 10,000 Genomes (B10K) Project - Family phase.</title>
        <authorList>
            <person name="Zhang G."/>
        </authorList>
    </citation>
    <scope>NUCLEOTIDE SEQUENCE [LARGE SCALE GENOMIC DNA]</scope>
    <source>
        <strain evidence="7">B10K-DU-030-18</strain>
    </source>
</reference>
<feature type="transmembrane region" description="Helical" evidence="6">
    <location>
        <begin position="379"/>
        <end position="401"/>
    </location>
</feature>
<dbReference type="InterPro" id="IPR002528">
    <property type="entry name" value="MATE_fam"/>
</dbReference>
<evidence type="ECO:0000256" key="1">
    <source>
        <dbReference type="ARBA" id="ARBA00004141"/>
    </source>
</evidence>
<dbReference type="GO" id="GO:0015297">
    <property type="term" value="F:antiporter activity"/>
    <property type="evidence" value="ECO:0007669"/>
    <property type="project" value="InterPro"/>
</dbReference>
<evidence type="ECO:0000313" key="8">
    <source>
        <dbReference type="Proteomes" id="UP000545574"/>
    </source>
</evidence>
<evidence type="ECO:0000313" key="7">
    <source>
        <dbReference type="EMBL" id="NWW33925.1"/>
    </source>
</evidence>
<feature type="transmembrane region" description="Helical" evidence="6">
    <location>
        <begin position="439"/>
        <end position="459"/>
    </location>
</feature>
<dbReference type="GO" id="GO:0016020">
    <property type="term" value="C:membrane"/>
    <property type="evidence" value="ECO:0007669"/>
    <property type="project" value="UniProtKB-SubCell"/>
</dbReference>
<evidence type="ECO:0000256" key="2">
    <source>
        <dbReference type="ARBA" id="ARBA00010199"/>
    </source>
</evidence>
<dbReference type="GO" id="GO:0042910">
    <property type="term" value="F:xenobiotic transmembrane transporter activity"/>
    <property type="evidence" value="ECO:0007669"/>
    <property type="project" value="InterPro"/>
</dbReference>
<feature type="transmembrane region" description="Helical" evidence="6">
    <location>
        <begin position="219"/>
        <end position="239"/>
    </location>
</feature>
<dbReference type="Proteomes" id="UP000545574">
    <property type="component" value="Unassembled WGS sequence"/>
</dbReference>
<dbReference type="NCBIfam" id="TIGR00797">
    <property type="entry name" value="matE"/>
    <property type="match status" value="1"/>
</dbReference>
<organism evidence="7 8">
    <name type="scientific">Panurus biarmicus</name>
    <name type="common">Bearded tit</name>
    <dbReference type="NCBI Taxonomy" id="181101"/>
    <lineage>
        <taxon>Eukaryota</taxon>
        <taxon>Metazoa</taxon>
        <taxon>Chordata</taxon>
        <taxon>Craniata</taxon>
        <taxon>Vertebrata</taxon>
        <taxon>Euteleostomi</taxon>
        <taxon>Archelosauria</taxon>
        <taxon>Archosauria</taxon>
        <taxon>Dinosauria</taxon>
        <taxon>Saurischia</taxon>
        <taxon>Theropoda</taxon>
        <taxon>Coelurosauria</taxon>
        <taxon>Aves</taxon>
        <taxon>Neognathae</taxon>
        <taxon>Neoaves</taxon>
        <taxon>Telluraves</taxon>
        <taxon>Australaves</taxon>
        <taxon>Passeriformes</taxon>
        <taxon>Sylvioidea</taxon>
        <taxon>Sylviidae</taxon>
        <taxon>Sylviidae incertae sedis</taxon>
        <taxon>Panurus</taxon>
    </lineage>
</organism>
<comment type="subcellular location">
    <subcellularLocation>
        <location evidence="1">Membrane</location>
        <topology evidence="1">Multi-pass membrane protein</topology>
    </subcellularLocation>
</comment>
<evidence type="ECO:0000256" key="6">
    <source>
        <dbReference type="RuleBase" id="RU004914"/>
    </source>
</evidence>
<feature type="transmembrane region" description="Helical" evidence="6">
    <location>
        <begin position="116"/>
        <end position="136"/>
    </location>
</feature>
<feature type="transmembrane region" description="Helical" evidence="6">
    <location>
        <begin position="413"/>
        <end position="433"/>
    </location>
</feature>